<dbReference type="EMBL" id="NPBY01000079">
    <property type="protein sequence ID" value="PAD72426.1"/>
    <property type="molecule type" value="Genomic_DNA"/>
</dbReference>
<organism evidence="1 2">
    <name type="scientific">Paenibacillus campinasensis</name>
    <dbReference type="NCBI Taxonomy" id="66347"/>
    <lineage>
        <taxon>Bacteria</taxon>
        <taxon>Bacillati</taxon>
        <taxon>Bacillota</taxon>
        <taxon>Bacilli</taxon>
        <taxon>Bacillales</taxon>
        <taxon>Paenibacillaceae</taxon>
        <taxon>Paenibacillus</taxon>
    </lineage>
</organism>
<comment type="caution">
    <text evidence="1">The sequence shown here is derived from an EMBL/GenBank/DDBJ whole genome shotgun (WGS) entry which is preliminary data.</text>
</comment>
<evidence type="ECO:0000313" key="2">
    <source>
        <dbReference type="Proteomes" id="UP000215596"/>
    </source>
</evidence>
<name>A0A268EH33_9BACL</name>
<gene>
    <name evidence="1" type="ORF">CHH67_22560</name>
</gene>
<dbReference type="OrthoDB" id="2626350at2"/>
<evidence type="ECO:0000313" key="1">
    <source>
        <dbReference type="EMBL" id="PAD72426.1"/>
    </source>
</evidence>
<dbReference type="AlphaFoldDB" id="A0A268EH33"/>
<protein>
    <submittedName>
        <fullName evidence="1">Uncharacterized protein</fullName>
    </submittedName>
</protein>
<dbReference type="Proteomes" id="UP000215596">
    <property type="component" value="Unassembled WGS sequence"/>
</dbReference>
<proteinExistence type="predicted"/>
<accession>A0A268EH33</accession>
<sequence length="110" mass="12570">MHQRFNIEEIPLVNLFVATDKQRRLRLSSDIIALYDLRNGNRVTLGYDRTAQVIALRLASSASDPTAANVDKRGYVSAAHFYRKTQIPQEARRYVFIADQDGWLLFGAEN</sequence>
<reference evidence="1 2" key="1">
    <citation type="submission" date="2017-07" db="EMBL/GenBank/DDBJ databases">
        <title>Isolation and whole genome analysis of endospore-forming bacteria from heroin.</title>
        <authorList>
            <person name="Kalinowski J."/>
            <person name="Ahrens B."/>
            <person name="Al-Dilaimi A."/>
            <person name="Winkler A."/>
            <person name="Wibberg D."/>
            <person name="Schleenbecker U."/>
            <person name="Ruckert C."/>
            <person name="Wolfel R."/>
            <person name="Grass G."/>
        </authorList>
    </citation>
    <scope>NUCLEOTIDE SEQUENCE [LARGE SCALE GENOMIC DNA]</scope>
    <source>
        <strain evidence="1 2">7537-G1</strain>
    </source>
</reference>
<dbReference type="RefSeq" id="WP_095267625.1">
    <property type="nucleotide sequence ID" value="NZ_NPBY01000079.1"/>
</dbReference>